<evidence type="ECO:0000313" key="2">
    <source>
        <dbReference type="EMBL" id="MBW32105.1"/>
    </source>
</evidence>
<accession>A0A2M3ZUD3</accession>
<name>A0A2M3ZUD3_9DIPT</name>
<organism evidence="2">
    <name type="scientific">Anopheles braziliensis</name>
    <dbReference type="NCBI Taxonomy" id="58242"/>
    <lineage>
        <taxon>Eukaryota</taxon>
        <taxon>Metazoa</taxon>
        <taxon>Ecdysozoa</taxon>
        <taxon>Arthropoda</taxon>
        <taxon>Hexapoda</taxon>
        <taxon>Insecta</taxon>
        <taxon>Pterygota</taxon>
        <taxon>Neoptera</taxon>
        <taxon>Endopterygota</taxon>
        <taxon>Diptera</taxon>
        <taxon>Nematocera</taxon>
        <taxon>Culicoidea</taxon>
        <taxon>Culicidae</taxon>
        <taxon>Anophelinae</taxon>
        <taxon>Anopheles</taxon>
    </lineage>
</organism>
<keyword evidence="1" id="KW-0732">Signal</keyword>
<dbReference type="EMBL" id="GGFM01011354">
    <property type="protein sequence ID" value="MBW32105.1"/>
    <property type="molecule type" value="Transcribed_RNA"/>
</dbReference>
<protein>
    <submittedName>
        <fullName evidence="2">Putative secreted peptide</fullName>
    </submittedName>
</protein>
<sequence>MDLLPFLWLWLHGSVYCRAGRSSHRQWIGLGPPDPLPSPSPLSDPFGSTRKCALRAARLAAPRIAALIPGPCAFRPL</sequence>
<feature type="signal peptide" evidence="1">
    <location>
        <begin position="1"/>
        <end position="19"/>
    </location>
</feature>
<proteinExistence type="predicted"/>
<dbReference type="AlphaFoldDB" id="A0A2M3ZUD3"/>
<feature type="chain" id="PRO_5014682338" evidence="1">
    <location>
        <begin position="20"/>
        <end position="77"/>
    </location>
</feature>
<evidence type="ECO:0000256" key="1">
    <source>
        <dbReference type="SAM" id="SignalP"/>
    </source>
</evidence>
<reference evidence="2" key="1">
    <citation type="submission" date="2018-01" db="EMBL/GenBank/DDBJ databases">
        <title>An insight into the sialome of Amazonian anophelines.</title>
        <authorList>
            <person name="Ribeiro J.M."/>
            <person name="Scarpassa V."/>
            <person name="Calvo E."/>
        </authorList>
    </citation>
    <scope>NUCLEOTIDE SEQUENCE</scope>
    <source>
        <tissue evidence="2">Salivary glands</tissue>
    </source>
</reference>